<evidence type="ECO:0000313" key="2">
    <source>
        <dbReference type="Proteomes" id="UP000184518"/>
    </source>
</evidence>
<dbReference type="STRING" id="1416778.SAMN05443633_103322"/>
<organism evidence="1 2">
    <name type="scientific">Chryseobacterium arachidis</name>
    <dbReference type="NCBI Taxonomy" id="1416778"/>
    <lineage>
        <taxon>Bacteria</taxon>
        <taxon>Pseudomonadati</taxon>
        <taxon>Bacteroidota</taxon>
        <taxon>Flavobacteriia</taxon>
        <taxon>Flavobacteriales</taxon>
        <taxon>Weeksellaceae</taxon>
        <taxon>Chryseobacterium group</taxon>
        <taxon>Chryseobacterium</taxon>
    </lineage>
</organism>
<dbReference type="RefSeq" id="WP_072955303.1">
    <property type="nucleotide sequence ID" value="NZ_FQUT01000003.1"/>
</dbReference>
<sequence>MERFSNRIEALMSEAKIEIENFALKNGENIIAYLSELPSMSGFPYKIILVENSEGIVYSRFRQWDTEYDFTRWDNGIFNLDRLRIITEENILSKTESALLKEHLSQLEKIQLPENINEENVIILDSSLWKFGFILKNKNIDYTWKAATEDINLFSPILDLMREKYLDRI</sequence>
<dbReference type="AlphaFoldDB" id="A0A1M5A0Q7"/>
<evidence type="ECO:0000313" key="1">
    <source>
        <dbReference type="EMBL" id="SHF23697.1"/>
    </source>
</evidence>
<dbReference type="Proteomes" id="UP000184518">
    <property type="component" value="Unassembled WGS sequence"/>
</dbReference>
<dbReference type="EMBL" id="FQUT01000003">
    <property type="protein sequence ID" value="SHF23697.1"/>
    <property type="molecule type" value="Genomic_DNA"/>
</dbReference>
<accession>A0A1M5A0Q7</accession>
<gene>
    <name evidence="1" type="ORF">SAMN05443633_103322</name>
</gene>
<dbReference type="OrthoDB" id="1257541at2"/>
<proteinExistence type="predicted"/>
<reference evidence="2" key="1">
    <citation type="submission" date="2016-11" db="EMBL/GenBank/DDBJ databases">
        <authorList>
            <person name="Varghese N."/>
            <person name="Submissions S."/>
        </authorList>
    </citation>
    <scope>NUCLEOTIDE SEQUENCE [LARGE SCALE GENOMIC DNA]</scope>
    <source>
        <strain evidence="2">DSM 27619</strain>
    </source>
</reference>
<keyword evidence="2" id="KW-1185">Reference proteome</keyword>
<name>A0A1M5A0Q7_9FLAO</name>
<protein>
    <submittedName>
        <fullName evidence="1">Uncharacterized protein</fullName>
    </submittedName>
</protein>